<dbReference type="AlphaFoldDB" id="A0A9D1RG45"/>
<evidence type="ECO:0000256" key="1">
    <source>
        <dbReference type="ARBA" id="ARBA00004196"/>
    </source>
</evidence>
<keyword evidence="2" id="KW-0201">Cytochrome c-type biogenesis</keyword>
<organism evidence="6 7">
    <name type="scientific">Candidatus Onthomorpha intestinigallinarum</name>
    <dbReference type="NCBI Taxonomy" id="2840880"/>
    <lineage>
        <taxon>Bacteria</taxon>
        <taxon>Pseudomonadati</taxon>
        <taxon>Bacteroidota</taxon>
        <taxon>Bacteroidia</taxon>
        <taxon>Bacteroidales</taxon>
        <taxon>Candidatus Onthomorpha</taxon>
    </lineage>
</organism>
<keyword evidence="4" id="KW-0676">Redox-active center</keyword>
<dbReference type="InterPro" id="IPR025380">
    <property type="entry name" value="DUF4369"/>
</dbReference>
<dbReference type="Pfam" id="PF14289">
    <property type="entry name" value="DUF4369"/>
    <property type="match status" value="2"/>
</dbReference>
<comment type="subcellular location">
    <subcellularLocation>
        <location evidence="1">Cell envelope</location>
    </subcellularLocation>
</comment>
<dbReference type="PANTHER" id="PTHR42852">
    <property type="entry name" value="THIOL:DISULFIDE INTERCHANGE PROTEIN DSBE"/>
    <property type="match status" value="1"/>
</dbReference>
<evidence type="ECO:0000256" key="4">
    <source>
        <dbReference type="ARBA" id="ARBA00023284"/>
    </source>
</evidence>
<feature type="domain" description="Thioredoxin" evidence="5">
    <location>
        <begin position="194"/>
        <end position="337"/>
    </location>
</feature>
<keyword evidence="3" id="KW-1015">Disulfide bond</keyword>
<reference evidence="6" key="2">
    <citation type="submission" date="2021-04" db="EMBL/GenBank/DDBJ databases">
        <authorList>
            <person name="Gilroy R."/>
        </authorList>
    </citation>
    <scope>NUCLEOTIDE SEQUENCE</scope>
    <source>
        <strain evidence="6">Gambia16-930</strain>
    </source>
</reference>
<feature type="domain" description="Thioredoxin" evidence="5">
    <location>
        <begin position="508"/>
        <end position="649"/>
    </location>
</feature>
<dbReference type="InterPro" id="IPR036249">
    <property type="entry name" value="Thioredoxin-like_sf"/>
</dbReference>
<evidence type="ECO:0000313" key="7">
    <source>
        <dbReference type="Proteomes" id="UP000824267"/>
    </source>
</evidence>
<proteinExistence type="predicted"/>
<dbReference type="Pfam" id="PF00578">
    <property type="entry name" value="AhpC-TSA"/>
    <property type="match status" value="2"/>
</dbReference>
<dbReference type="InterPro" id="IPR000866">
    <property type="entry name" value="AhpC/TSA"/>
</dbReference>
<accession>A0A9D1RG45</accession>
<comment type="caution">
    <text evidence="6">The sequence shown here is derived from an EMBL/GenBank/DDBJ whole genome shotgun (WGS) entry which is preliminary data.</text>
</comment>
<dbReference type="InterPro" id="IPR013766">
    <property type="entry name" value="Thioredoxin_domain"/>
</dbReference>
<evidence type="ECO:0000259" key="5">
    <source>
        <dbReference type="PROSITE" id="PS51352"/>
    </source>
</evidence>
<evidence type="ECO:0000313" key="6">
    <source>
        <dbReference type="EMBL" id="HIW87069.1"/>
    </source>
</evidence>
<dbReference type="PANTHER" id="PTHR42852:SF6">
    <property type="entry name" value="THIOL:DISULFIDE INTERCHANGE PROTEIN DSBE"/>
    <property type="match status" value="1"/>
</dbReference>
<dbReference type="PROSITE" id="PS51352">
    <property type="entry name" value="THIOREDOXIN_2"/>
    <property type="match status" value="2"/>
</dbReference>
<dbReference type="EMBL" id="DXGG01000071">
    <property type="protein sequence ID" value="HIW87069.1"/>
    <property type="molecule type" value="Genomic_DNA"/>
</dbReference>
<dbReference type="GO" id="GO:0030313">
    <property type="term" value="C:cell envelope"/>
    <property type="evidence" value="ECO:0007669"/>
    <property type="project" value="UniProtKB-SubCell"/>
</dbReference>
<dbReference type="SUPFAM" id="SSF52833">
    <property type="entry name" value="Thioredoxin-like"/>
    <property type="match status" value="2"/>
</dbReference>
<evidence type="ECO:0000256" key="2">
    <source>
        <dbReference type="ARBA" id="ARBA00022748"/>
    </source>
</evidence>
<reference evidence="6" key="1">
    <citation type="journal article" date="2021" name="PeerJ">
        <title>Extensive microbial diversity within the chicken gut microbiome revealed by metagenomics and culture.</title>
        <authorList>
            <person name="Gilroy R."/>
            <person name="Ravi A."/>
            <person name="Getino M."/>
            <person name="Pursley I."/>
            <person name="Horton D.L."/>
            <person name="Alikhan N.F."/>
            <person name="Baker D."/>
            <person name="Gharbi K."/>
            <person name="Hall N."/>
            <person name="Watson M."/>
            <person name="Adriaenssens E.M."/>
            <person name="Foster-Nyarko E."/>
            <person name="Jarju S."/>
            <person name="Secka A."/>
            <person name="Antonio M."/>
            <person name="Oren A."/>
            <person name="Chaudhuri R.R."/>
            <person name="La Ragione R."/>
            <person name="Hildebrand F."/>
            <person name="Pallen M.J."/>
        </authorList>
    </citation>
    <scope>NUCLEOTIDE SEQUENCE</scope>
    <source>
        <strain evidence="6">Gambia16-930</strain>
    </source>
</reference>
<dbReference type="Proteomes" id="UP000824267">
    <property type="component" value="Unassembled WGS sequence"/>
</dbReference>
<protein>
    <submittedName>
        <fullName evidence="6">Redoxin domain-containing protein</fullName>
    </submittedName>
</protein>
<dbReference type="Gene3D" id="3.40.30.10">
    <property type="entry name" value="Glutaredoxin"/>
    <property type="match status" value="2"/>
</dbReference>
<gene>
    <name evidence="6" type="ORF">IAC47_02195</name>
</gene>
<evidence type="ECO:0000256" key="3">
    <source>
        <dbReference type="ARBA" id="ARBA00023157"/>
    </source>
</evidence>
<dbReference type="GO" id="GO:0017004">
    <property type="term" value="P:cytochrome complex assembly"/>
    <property type="evidence" value="ECO:0007669"/>
    <property type="project" value="UniProtKB-KW"/>
</dbReference>
<dbReference type="CDD" id="cd02966">
    <property type="entry name" value="TlpA_like_family"/>
    <property type="match status" value="2"/>
</dbReference>
<sequence>MRKSIFIVFLLFVSVLSFGQGYVVNGSVKGSTKGVATLRTYFRDGNEKLDSASIEEDGRFYFRGQIRDAVPALLTLNGKKTYRLYLEPGATLEVSLFPGKEKKNRIKGSKLTDEWYETVYPKKKEDYDVHLSRLDNWVINHPEHIFCPDIIATYLAHRWDYDELNRTLNTLKGEALNTYHYRKLRQREESMRNLKTGGKAPDLVMKNADGKQIRLGNCIRENKYTLLHFWASWSKESREENMSLVSVYNKYKNKGFNIVSVSLDEDRNEWKRAIKADGLSWEQLSDLKKWESQAVEQYMVKAIPYNVLMDNEGSILAFNLKTNELSDLLKELTGSRGFDIKGSFAGLDEGVMTLELLLKDGKKERMTTKIVNGLFEFSGSVDMVCTGIITLPSRLGELSFFLGNENIEISGDVKDLNNVRISGSESNDEFLQIADMCNRKKNPMQCLMNYVLDNPQSIYSPLIISSYLAPYLNTNELREIVLRLDGQAKLTFQYDMLLKHLEELDKNEKIGQKVKDFVLNDSNGKPVSLSQFVSRNKCTLIYFWASWDNTSRLRNKELRVLYNKYKNEGFEIIGVSLDDSRAAWTNAIEEEGLKWTNVSDLKRWNSVIVKLYELEHIPQNILVDSNGNIISRNLDFEDLNQSILLYLQH</sequence>
<name>A0A9D1RG45_9BACT</name>
<dbReference type="InterPro" id="IPR050553">
    <property type="entry name" value="Thioredoxin_ResA/DsbE_sf"/>
</dbReference>